<evidence type="ECO:0000313" key="1">
    <source>
        <dbReference type="EMBL" id="AYQ99351.1"/>
    </source>
</evidence>
<proteinExistence type="predicted"/>
<dbReference type="EMBL" id="MK016493">
    <property type="protein sequence ID" value="AYQ99351.1"/>
    <property type="molecule type" value="Genomic_DNA"/>
</dbReference>
<evidence type="ECO:0000313" key="2">
    <source>
        <dbReference type="Proteomes" id="UP000279277"/>
    </source>
</evidence>
<dbReference type="Proteomes" id="UP000279277">
    <property type="component" value="Segment"/>
</dbReference>
<organism evidence="1 2">
    <name type="scientific">Brevibacterium phage Cantare</name>
    <dbReference type="NCBI Taxonomy" id="2338395"/>
    <lineage>
        <taxon>Viruses</taxon>
        <taxon>Duplodnaviria</taxon>
        <taxon>Heunggongvirae</taxon>
        <taxon>Uroviricota</taxon>
        <taxon>Caudoviricetes</taxon>
        <taxon>Cantarevirus</taxon>
        <taxon>Cantarevirus cantare</taxon>
    </lineage>
</organism>
<name>A0A3G3LZ00_9CAUD</name>
<dbReference type="GeneID" id="77952960"/>
<gene>
    <name evidence="1" type="primary">23</name>
    <name evidence="1" type="ORF">PBI_CANTARE_23</name>
</gene>
<dbReference type="RefSeq" id="YP_010676598.1">
    <property type="nucleotide sequence ID" value="NC_071014.1"/>
</dbReference>
<protein>
    <submittedName>
        <fullName evidence="1">Uncharacterized protein</fullName>
    </submittedName>
</protein>
<dbReference type="KEGG" id="vg:77952960"/>
<accession>A0A3G3LZ00</accession>
<sequence length="35" mass="4187">MLNAQIDDWSIRLACHNVLSEIERKQEEKNKSKMK</sequence>
<keyword evidence="2" id="KW-1185">Reference proteome</keyword>
<reference evidence="1 2" key="1">
    <citation type="submission" date="2018-10" db="EMBL/GenBank/DDBJ databases">
        <authorList>
            <person name="Zack K."/>
            <person name="Garlena R.A."/>
            <person name="Russell D.A."/>
            <person name="Pope W.H."/>
            <person name="Jacobs-Sera D."/>
            <person name="Hatfull G.F."/>
        </authorList>
    </citation>
    <scope>NUCLEOTIDE SEQUENCE [LARGE SCALE GENOMIC DNA]</scope>
</reference>